<protein>
    <recommendedName>
        <fullName evidence="3">MarR family transcriptional regulator</fullName>
    </recommendedName>
</protein>
<dbReference type="InterPro" id="IPR036390">
    <property type="entry name" value="WH_DNA-bd_sf"/>
</dbReference>
<evidence type="ECO:0000313" key="1">
    <source>
        <dbReference type="EMBL" id="PPH74237.1"/>
    </source>
</evidence>
<dbReference type="SUPFAM" id="SSF46785">
    <property type="entry name" value="Winged helix' DNA-binding domain"/>
    <property type="match status" value="1"/>
</dbReference>
<proteinExistence type="predicted"/>
<gene>
    <name evidence="1" type="ORF">C5C40_13220</name>
</gene>
<organism evidence="1 2">
    <name type="scientific">Rathayibacter rathayi</name>
    <name type="common">Corynebacterium rathayi</name>
    <dbReference type="NCBI Taxonomy" id="33887"/>
    <lineage>
        <taxon>Bacteria</taxon>
        <taxon>Bacillati</taxon>
        <taxon>Actinomycetota</taxon>
        <taxon>Actinomycetes</taxon>
        <taxon>Micrococcales</taxon>
        <taxon>Microbacteriaceae</taxon>
        <taxon>Rathayibacter</taxon>
    </lineage>
</organism>
<sequence length="655" mass="71295">MSARLGVSSTSGDGAWALTRALSPRPTVRVMSRDAYGTFTENAYPLIRPVGPRSPDAPWAMHLASADGRYRVLCFDFDGKDSAGHALPDLMEQAQDDCDVLSNLLGGLAVAHLVCESSGGGGRHIWVNVRAGVDADLVGRLARAARANCGTLDHGMLCNPATGCARPPLSPHRDGSASRILRGDVDELLAATTPPAVLAELADVLDARRPSLRPHESVSPDPIVADHRAHRALSAAGAAHMATLNGGSNPSWTAFLCLMSAAAAGWSFADVEHAARTAPGMEHYRTKNTGRGSRVRRHEDEARARLERQWAKALAYTAVQSPLPRERDPEDLSDLERLVEDAATLQLLLQRHPGRWGASESAVSDRTVLIALAYLTLHTGKRVVAAAVRDLALITGLGRQTAAAALQRLAAAGHIARVAPDEGARAAQWALTVRTKTDPLRFSTAPGTLRTQPFNNPRPPADLFNQRAILVAQFTTALTDARHDLFTRAGLGHLAGRTWAELRHHNSVTPSTLAKILGVTVRHTVTVLSRLRTARLIIKHADGWARARRDGRDRAARARGIDGYLADRADRYGVERQVWRWWQAELSVMHSTPRDRARSPHMTARPLFTDAVPLERTWPRYPRRHGLAHWPTARQLVAEGALDVDARWKYLGDVA</sequence>
<comment type="caution">
    <text evidence="1">The sequence shown here is derived from an EMBL/GenBank/DDBJ whole genome shotgun (WGS) entry which is preliminary data.</text>
</comment>
<reference evidence="1 2" key="1">
    <citation type="submission" date="2018-02" db="EMBL/GenBank/DDBJ databases">
        <title>Bacteriophage NCPPB3778 and a type I-E CRISPR drive the evolution of the US Biological Select Agent, Rathayibacter toxicus.</title>
        <authorList>
            <person name="Davis E.W.II."/>
            <person name="Tabima J.F."/>
            <person name="Weisberg A.J."/>
            <person name="Lopes L.D."/>
            <person name="Wiseman M.S."/>
            <person name="Wiseman M.S."/>
            <person name="Pupko T."/>
            <person name="Belcher M.S."/>
            <person name="Sechler A.J."/>
            <person name="Tancos M.A."/>
            <person name="Schroeder B.K."/>
            <person name="Murray T.D."/>
            <person name="Luster D.G."/>
            <person name="Schneider W.L."/>
            <person name="Rogers E."/>
            <person name="Andreote F.D."/>
            <person name="Grunwald N.J."/>
            <person name="Putnam M.L."/>
            <person name="Chang J.H."/>
        </authorList>
    </citation>
    <scope>NUCLEOTIDE SEQUENCE [LARGE SCALE GENOMIC DNA]</scope>
    <source>
        <strain evidence="1 2">AY1D6</strain>
    </source>
</reference>
<dbReference type="Proteomes" id="UP000239698">
    <property type="component" value="Unassembled WGS sequence"/>
</dbReference>
<name>A0ABX5AAE6_RATRA</name>
<accession>A0ABX5AAE6</accession>
<dbReference type="EMBL" id="PSVT01000037">
    <property type="protein sequence ID" value="PPH74237.1"/>
    <property type="molecule type" value="Genomic_DNA"/>
</dbReference>
<evidence type="ECO:0008006" key="3">
    <source>
        <dbReference type="Google" id="ProtNLM"/>
    </source>
</evidence>
<keyword evidence="2" id="KW-1185">Reference proteome</keyword>
<evidence type="ECO:0000313" key="2">
    <source>
        <dbReference type="Proteomes" id="UP000239698"/>
    </source>
</evidence>